<reference evidence="2" key="1">
    <citation type="journal article" date="2018" name="DNA Res.">
        <title>Multiple hybrid de novo genome assembly of finger millet, an orphan allotetraploid crop.</title>
        <authorList>
            <person name="Hatakeyama M."/>
            <person name="Aluri S."/>
            <person name="Balachadran M.T."/>
            <person name="Sivarajan S.R."/>
            <person name="Patrignani A."/>
            <person name="Gruter S."/>
            <person name="Poveda L."/>
            <person name="Shimizu-Inatsugi R."/>
            <person name="Baeten J."/>
            <person name="Francoijs K.J."/>
            <person name="Nataraja K.N."/>
            <person name="Reddy Y.A.N."/>
            <person name="Phadnis S."/>
            <person name="Ravikumar R.L."/>
            <person name="Schlapbach R."/>
            <person name="Sreeman S.M."/>
            <person name="Shimizu K.K."/>
        </authorList>
    </citation>
    <scope>NUCLEOTIDE SEQUENCE</scope>
</reference>
<comment type="caution">
    <text evidence="2">The sequence shown here is derived from an EMBL/GenBank/DDBJ whole genome shotgun (WGS) entry which is preliminary data.</text>
</comment>
<name>A0AAV5F1U1_ELECO</name>
<evidence type="ECO:0000313" key="3">
    <source>
        <dbReference type="Proteomes" id="UP001054889"/>
    </source>
</evidence>
<gene>
    <name evidence="2" type="primary">gb17002</name>
    <name evidence="2" type="ORF">PR202_gb17002</name>
</gene>
<keyword evidence="3" id="KW-1185">Reference proteome</keyword>
<feature type="signal peptide" evidence="1">
    <location>
        <begin position="1"/>
        <end position="18"/>
    </location>
</feature>
<reference evidence="2" key="2">
    <citation type="submission" date="2021-12" db="EMBL/GenBank/DDBJ databases">
        <title>Resequencing data analysis of finger millet.</title>
        <authorList>
            <person name="Hatakeyama M."/>
            <person name="Aluri S."/>
            <person name="Balachadran M.T."/>
            <person name="Sivarajan S.R."/>
            <person name="Poveda L."/>
            <person name="Shimizu-Inatsugi R."/>
            <person name="Schlapbach R."/>
            <person name="Sreeman S.M."/>
            <person name="Shimizu K.K."/>
        </authorList>
    </citation>
    <scope>NUCLEOTIDE SEQUENCE</scope>
</reference>
<accession>A0AAV5F1U1</accession>
<sequence length="341" mass="37487">MVAICALVLCVVLGPQLAAVVHGRATPEKEQQVLLQMPLAQELADVLSQLIPKNGGVEDCATEACKTCYANCRIWCRFVPSCYPDCAEQFECDSNQRSSENSLMTISITDDDPLICDKALCRCPHHKPGQAKSPPPPPPPSTGFYDGVGYYGDAGLTAGSKESVCAGSYNDRTVRSADRTVQFVWLHTGQRGSSAKKVSILEREIDRMVRSAVRIVRTIECLDFSSDNLIGCSTSVPNVMFGDDVSLDLACSTSMTRIDDNVPYDLASDSPVKEFFAFHANDNEDLLDSLICFRVKKIPTLLPSSKLFYVTLDLLMEKSLSVKDMIWLLFEDEKITASWTG</sequence>
<dbReference type="EMBL" id="BQKI01000081">
    <property type="protein sequence ID" value="GJN28833.1"/>
    <property type="molecule type" value="Genomic_DNA"/>
</dbReference>
<feature type="chain" id="PRO_5043439368" description="VDE lipocalin domain-containing protein" evidence="1">
    <location>
        <begin position="19"/>
        <end position="341"/>
    </location>
</feature>
<evidence type="ECO:0008006" key="4">
    <source>
        <dbReference type="Google" id="ProtNLM"/>
    </source>
</evidence>
<organism evidence="2 3">
    <name type="scientific">Eleusine coracana subsp. coracana</name>
    <dbReference type="NCBI Taxonomy" id="191504"/>
    <lineage>
        <taxon>Eukaryota</taxon>
        <taxon>Viridiplantae</taxon>
        <taxon>Streptophyta</taxon>
        <taxon>Embryophyta</taxon>
        <taxon>Tracheophyta</taxon>
        <taxon>Spermatophyta</taxon>
        <taxon>Magnoliopsida</taxon>
        <taxon>Liliopsida</taxon>
        <taxon>Poales</taxon>
        <taxon>Poaceae</taxon>
        <taxon>PACMAD clade</taxon>
        <taxon>Chloridoideae</taxon>
        <taxon>Cynodonteae</taxon>
        <taxon>Eleusininae</taxon>
        <taxon>Eleusine</taxon>
    </lineage>
</organism>
<keyword evidence="1" id="KW-0732">Signal</keyword>
<proteinExistence type="predicted"/>
<dbReference type="AlphaFoldDB" id="A0AAV5F1U1"/>
<evidence type="ECO:0000256" key="1">
    <source>
        <dbReference type="SAM" id="SignalP"/>
    </source>
</evidence>
<evidence type="ECO:0000313" key="2">
    <source>
        <dbReference type="EMBL" id="GJN28833.1"/>
    </source>
</evidence>
<protein>
    <recommendedName>
        <fullName evidence="4">VDE lipocalin domain-containing protein</fullName>
    </recommendedName>
</protein>
<dbReference type="Proteomes" id="UP001054889">
    <property type="component" value="Unassembled WGS sequence"/>
</dbReference>